<feature type="region of interest" description="Disordered" evidence="1">
    <location>
        <begin position="35"/>
        <end position="89"/>
    </location>
</feature>
<proteinExistence type="predicted"/>
<evidence type="ECO:0008006" key="5">
    <source>
        <dbReference type="Google" id="ProtNLM"/>
    </source>
</evidence>
<organism evidence="3 4">
    <name type="scientific">Cardiocondyla obscurior</name>
    <dbReference type="NCBI Taxonomy" id="286306"/>
    <lineage>
        <taxon>Eukaryota</taxon>
        <taxon>Metazoa</taxon>
        <taxon>Ecdysozoa</taxon>
        <taxon>Arthropoda</taxon>
        <taxon>Hexapoda</taxon>
        <taxon>Insecta</taxon>
        <taxon>Pterygota</taxon>
        <taxon>Neoptera</taxon>
        <taxon>Endopterygota</taxon>
        <taxon>Hymenoptera</taxon>
        <taxon>Apocrita</taxon>
        <taxon>Aculeata</taxon>
        <taxon>Formicoidea</taxon>
        <taxon>Formicidae</taxon>
        <taxon>Myrmicinae</taxon>
        <taxon>Cardiocondyla</taxon>
    </lineage>
</organism>
<name>A0AAW2G5P0_9HYME</name>
<dbReference type="AlphaFoldDB" id="A0AAW2G5P0"/>
<keyword evidence="2" id="KW-1133">Transmembrane helix</keyword>
<gene>
    <name evidence="3" type="ORF">PUN28_007333</name>
</gene>
<dbReference type="EMBL" id="JADYXP020000006">
    <property type="protein sequence ID" value="KAL0122554.1"/>
    <property type="molecule type" value="Genomic_DNA"/>
</dbReference>
<protein>
    <recommendedName>
        <fullName evidence="5">Ribosomal protein L14</fullName>
    </recommendedName>
</protein>
<keyword evidence="2" id="KW-0472">Membrane</keyword>
<keyword evidence="2" id="KW-0812">Transmembrane</keyword>
<feature type="transmembrane region" description="Helical" evidence="2">
    <location>
        <begin position="16"/>
        <end position="33"/>
    </location>
</feature>
<evidence type="ECO:0000313" key="3">
    <source>
        <dbReference type="EMBL" id="KAL0122554.1"/>
    </source>
</evidence>
<comment type="caution">
    <text evidence="3">The sequence shown here is derived from an EMBL/GenBank/DDBJ whole genome shotgun (WGS) entry which is preliminary data.</text>
</comment>
<dbReference type="Proteomes" id="UP001430953">
    <property type="component" value="Unassembled WGS sequence"/>
</dbReference>
<evidence type="ECO:0000256" key="1">
    <source>
        <dbReference type="SAM" id="MobiDB-lite"/>
    </source>
</evidence>
<feature type="compositionally biased region" description="Basic residues" evidence="1">
    <location>
        <begin position="35"/>
        <end position="45"/>
    </location>
</feature>
<reference evidence="3 4" key="1">
    <citation type="submission" date="2023-03" db="EMBL/GenBank/DDBJ databases">
        <title>High recombination rates correlate with genetic variation in Cardiocondyla obscurior ants.</title>
        <authorList>
            <person name="Errbii M."/>
        </authorList>
    </citation>
    <scope>NUCLEOTIDE SEQUENCE [LARGE SCALE GENOMIC DNA]</scope>
    <source>
        <strain evidence="3">Alpha-2009</strain>
        <tissue evidence="3">Whole body</tissue>
    </source>
</reference>
<feature type="compositionally biased region" description="Basic and acidic residues" evidence="1">
    <location>
        <begin position="74"/>
        <end position="84"/>
    </location>
</feature>
<evidence type="ECO:0000313" key="4">
    <source>
        <dbReference type="Proteomes" id="UP001430953"/>
    </source>
</evidence>
<sequence>MKYNNIPVIGFVTPKLKPGVVVVAAIGNPAFATRRRGRNRRRRHGYVTSKAKAGCTSHGTHGSRRTESQAADMAKTEARDERTGRNPVIGKPAGAVYTCGTCEIRRIRRYSHIRQLPTQYLSFNVLYYTCSSG</sequence>
<evidence type="ECO:0000256" key="2">
    <source>
        <dbReference type="SAM" id="Phobius"/>
    </source>
</evidence>
<accession>A0AAW2G5P0</accession>
<keyword evidence="4" id="KW-1185">Reference proteome</keyword>